<dbReference type="PROSITE" id="PS50112">
    <property type="entry name" value="PAS"/>
    <property type="match status" value="3"/>
</dbReference>
<dbReference type="AlphaFoldDB" id="A0A1M4X5H6"/>
<dbReference type="InterPro" id="IPR000700">
    <property type="entry name" value="PAS-assoc_C"/>
</dbReference>
<dbReference type="InterPro" id="IPR005467">
    <property type="entry name" value="His_kinase_dom"/>
</dbReference>
<evidence type="ECO:0000256" key="6">
    <source>
        <dbReference type="PROSITE-ProRule" id="PRU00169"/>
    </source>
</evidence>
<dbReference type="SUPFAM" id="SSF55785">
    <property type="entry name" value="PYP-like sensor domain (PAS domain)"/>
    <property type="match status" value="4"/>
</dbReference>
<evidence type="ECO:0000256" key="1">
    <source>
        <dbReference type="ARBA" id="ARBA00000085"/>
    </source>
</evidence>
<dbReference type="InterPro" id="IPR013655">
    <property type="entry name" value="PAS_fold_3"/>
</dbReference>
<dbReference type="Pfam" id="PF07730">
    <property type="entry name" value="HisKA_3"/>
    <property type="match status" value="1"/>
</dbReference>
<dbReference type="GO" id="GO:0046983">
    <property type="term" value="F:protein dimerization activity"/>
    <property type="evidence" value="ECO:0007669"/>
    <property type="project" value="InterPro"/>
</dbReference>
<proteinExistence type="predicted"/>
<dbReference type="GO" id="GO:0006355">
    <property type="term" value="P:regulation of DNA-templated transcription"/>
    <property type="evidence" value="ECO:0007669"/>
    <property type="project" value="InterPro"/>
</dbReference>
<name>A0A1M4X5H6_9BACT</name>
<sequence>MKPINILHIEDDEEDVALVKLILNKAGISFTQTVISNKQSLLQALQENLPDIILSDHSLPAFNSLEALKLVRQKSIHLPFILVTGNTSEEFAVSLIKAGADDYILKDRMERLPSALWKALEKVELTFSKIKLQEEAAQKIRVSEAKYRSFFESSMDGMLLTITDGQILAANPAACALFQMTEEEICAAGRLALVDLSDPNVMKLIEERRRTGRAQGEVTFIRKDGKKFMAEITSAIIKDAFGQERTSMIFRDITERKKTEQRLIDTSKILRQTLDVHEKIMKSSLDVICSIDEEGKFVNVSAACEEIWGYTSLELYGKPYLNLVVEEDVEITMKSARSIMNGIVATNFENRYIHKDGSIVPMLWSGRWDENDKLMYCIAKDITDKKRLEKAFTIERQRFLDLYLQAPSCMGILKGSDYVYEMANPLYLQLIDKKDIIGKTVKEVLPELADQGIFELLDSVYQTGKTFFANEMLIKFDFYGTGELVDRYLNFIYQAHRNGEGQIDGIFFFVIDVTEQVLSRHKIEVSERKFRQIVETAQEGIWMIDEHNKTTFVNKRMCEILEYEEEEMLGKTNLFFKEEDEQEVALQQIERRKKGISETEESRFVTKSGRKICTQLSTNAIIDKDGTYKGALAMVNDITEKKELELQLFNEQINRQKQITRAALEAQENERNYLGGELHDNINQILAAVTLQLTFCYENFGSEKQMLNNAKQNVELAMSEIRNLSHKLVTHRFGEELLVPMINNLILQLFAPGMVKMDFSKFDENIATEIKLTLYRIIQEHLNNIIKHAMAQHIYISICSNDIATCVLMEDDGVGFNLNQYRNGVGITNIYNRVESYNGTVAINTEPGKGCKLKVVLPIC</sequence>
<dbReference type="SUPFAM" id="SSF52172">
    <property type="entry name" value="CheY-like"/>
    <property type="match status" value="1"/>
</dbReference>
<keyword evidence="4" id="KW-0808">Transferase</keyword>
<dbReference type="EC" id="2.7.13.3" evidence="2"/>
<feature type="domain" description="Response regulatory" evidence="8">
    <location>
        <begin position="5"/>
        <end position="121"/>
    </location>
</feature>
<dbReference type="Gene3D" id="3.30.565.10">
    <property type="entry name" value="Histidine kinase-like ATPase, C-terminal domain"/>
    <property type="match status" value="1"/>
</dbReference>
<dbReference type="SMART" id="SM00086">
    <property type="entry name" value="PAC"/>
    <property type="match status" value="4"/>
</dbReference>
<dbReference type="Pfam" id="PF00072">
    <property type="entry name" value="Response_reg"/>
    <property type="match status" value="1"/>
</dbReference>
<evidence type="ECO:0000256" key="5">
    <source>
        <dbReference type="ARBA" id="ARBA00022777"/>
    </source>
</evidence>
<feature type="domain" description="PAS" evidence="9">
    <location>
        <begin position="143"/>
        <end position="216"/>
    </location>
</feature>
<keyword evidence="5" id="KW-0418">Kinase</keyword>
<dbReference type="Gene3D" id="1.20.5.1930">
    <property type="match status" value="1"/>
</dbReference>
<dbReference type="InterPro" id="IPR013767">
    <property type="entry name" value="PAS_fold"/>
</dbReference>
<dbReference type="InterPro" id="IPR035965">
    <property type="entry name" value="PAS-like_dom_sf"/>
</dbReference>
<dbReference type="PROSITE" id="PS50110">
    <property type="entry name" value="RESPONSE_REGULATORY"/>
    <property type="match status" value="1"/>
</dbReference>
<evidence type="ECO:0000259" key="9">
    <source>
        <dbReference type="PROSITE" id="PS50112"/>
    </source>
</evidence>
<feature type="domain" description="PAC" evidence="10">
    <location>
        <begin position="598"/>
        <end position="650"/>
    </location>
</feature>
<reference evidence="11 12" key="1">
    <citation type="submission" date="2016-11" db="EMBL/GenBank/DDBJ databases">
        <authorList>
            <person name="Jaros S."/>
            <person name="Januszkiewicz K."/>
            <person name="Wedrychowicz H."/>
        </authorList>
    </citation>
    <scope>NUCLEOTIDE SEQUENCE [LARGE SCALE GENOMIC DNA]</scope>
    <source>
        <strain evidence="11 12">DSM 18119</strain>
    </source>
</reference>
<dbReference type="CDD" id="cd00156">
    <property type="entry name" value="REC"/>
    <property type="match status" value="1"/>
</dbReference>
<dbReference type="CDD" id="cd00130">
    <property type="entry name" value="PAS"/>
    <property type="match status" value="3"/>
</dbReference>
<dbReference type="Proteomes" id="UP000184048">
    <property type="component" value="Unassembled WGS sequence"/>
</dbReference>
<dbReference type="Pfam" id="PF13426">
    <property type="entry name" value="PAS_9"/>
    <property type="match status" value="1"/>
</dbReference>
<dbReference type="Gene3D" id="3.30.450.20">
    <property type="entry name" value="PAS domain"/>
    <property type="match status" value="4"/>
</dbReference>
<evidence type="ECO:0000256" key="2">
    <source>
        <dbReference type="ARBA" id="ARBA00012438"/>
    </source>
</evidence>
<evidence type="ECO:0000256" key="4">
    <source>
        <dbReference type="ARBA" id="ARBA00022679"/>
    </source>
</evidence>
<feature type="domain" description="PAS" evidence="9">
    <location>
        <begin position="273"/>
        <end position="343"/>
    </location>
</feature>
<dbReference type="InterPro" id="IPR003594">
    <property type="entry name" value="HATPase_dom"/>
</dbReference>
<dbReference type="SMART" id="SM00448">
    <property type="entry name" value="REC"/>
    <property type="match status" value="1"/>
</dbReference>
<dbReference type="Gene3D" id="3.40.50.2300">
    <property type="match status" value="1"/>
</dbReference>
<feature type="domain" description="PAC" evidence="10">
    <location>
        <begin position="214"/>
        <end position="265"/>
    </location>
</feature>
<dbReference type="InterPro" id="IPR001610">
    <property type="entry name" value="PAC"/>
</dbReference>
<dbReference type="GO" id="GO:0016020">
    <property type="term" value="C:membrane"/>
    <property type="evidence" value="ECO:0007669"/>
    <property type="project" value="InterPro"/>
</dbReference>
<evidence type="ECO:0000259" key="7">
    <source>
        <dbReference type="PROSITE" id="PS50109"/>
    </source>
</evidence>
<dbReference type="PANTHER" id="PTHR43304">
    <property type="entry name" value="PHYTOCHROME-LIKE PROTEIN CPH1"/>
    <property type="match status" value="1"/>
</dbReference>
<dbReference type="InterPro" id="IPR000014">
    <property type="entry name" value="PAS"/>
</dbReference>
<dbReference type="Pfam" id="PF00989">
    <property type="entry name" value="PAS"/>
    <property type="match status" value="1"/>
</dbReference>
<feature type="modified residue" description="4-aspartylphosphate" evidence="6">
    <location>
        <position position="56"/>
    </location>
</feature>
<dbReference type="SUPFAM" id="SSF55874">
    <property type="entry name" value="ATPase domain of HSP90 chaperone/DNA topoisomerase II/histidine kinase"/>
    <property type="match status" value="1"/>
</dbReference>
<dbReference type="PANTHER" id="PTHR43304:SF1">
    <property type="entry name" value="PAC DOMAIN-CONTAINING PROTEIN"/>
    <property type="match status" value="1"/>
</dbReference>
<dbReference type="RefSeq" id="WP_072834556.1">
    <property type="nucleotide sequence ID" value="NZ_FQUU01000004.1"/>
</dbReference>
<dbReference type="NCBIfam" id="TIGR00229">
    <property type="entry name" value="sensory_box"/>
    <property type="match status" value="3"/>
</dbReference>
<accession>A0A1M4X5H6</accession>
<dbReference type="Pfam" id="PF08447">
    <property type="entry name" value="PAS_3"/>
    <property type="match status" value="1"/>
</dbReference>
<dbReference type="InterPro" id="IPR001789">
    <property type="entry name" value="Sig_transdc_resp-reg_receiver"/>
</dbReference>
<dbReference type="InterPro" id="IPR036890">
    <property type="entry name" value="HATPase_C_sf"/>
</dbReference>
<evidence type="ECO:0000259" key="10">
    <source>
        <dbReference type="PROSITE" id="PS50113"/>
    </source>
</evidence>
<dbReference type="PROSITE" id="PS50109">
    <property type="entry name" value="HIS_KIN"/>
    <property type="match status" value="1"/>
</dbReference>
<dbReference type="Pfam" id="PF08448">
    <property type="entry name" value="PAS_4"/>
    <property type="match status" value="1"/>
</dbReference>
<protein>
    <recommendedName>
        <fullName evidence="2">histidine kinase</fullName>
        <ecNumber evidence="2">2.7.13.3</ecNumber>
    </recommendedName>
</protein>
<dbReference type="EMBL" id="FQUU01000004">
    <property type="protein sequence ID" value="SHE88695.1"/>
    <property type="molecule type" value="Genomic_DNA"/>
</dbReference>
<feature type="domain" description="PAS" evidence="9">
    <location>
        <begin position="526"/>
        <end position="584"/>
    </location>
</feature>
<dbReference type="PROSITE" id="PS50113">
    <property type="entry name" value="PAC"/>
    <property type="match status" value="3"/>
</dbReference>
<keyword evidence="3 6" id="KW-0597">Phosphoprotein</keyword>
<dbReference type="GO" id="GO:0000155">
    <property type="term" value="F:phosphorelay sensor kinase activity"/>
    <property type="evidence" value="ECO:0007669"/>
    <property type="project" value="InterPro"/>
</dbReference>
<dbReference type="STRING" id="1121884.SAMN02745131_01341"/>
<dbReference type="InterPro" id="IPR011006">
    <property type="entry name" value="CheY-like_superfamily"/>
</dbReference>
<dbReference type="Pfam" id="PF02518">
    <property type="entry name" value="HATPase_c"/>
    <property type="match status" value="1"/>
</dbReference>
<comment type="catalytic activity">
    <reaction evidence="1">
        <text>ATP + protein L-histidine = ADP + protein N-phospho-L-histidine.</text>
        <dbReference type="EC" id="2.7.13.3"/>
    </reaction>
</comment>
<dbReference type="InterPro" id="IPR013656">
    <property type="entry name" value="PAS_4"/>
</dbReference>
<evidence type="ECO:0000313" key="11">
    <source>
        <dbReference type="EMBL" id="SHE88695.1"/>
    </source>
</evidence>
<feature type="domain" description="Histidine kinase" evidence="7">
    <location>
        <begin position="774"/>
        <end position="860"/>
    </location>
</feature>
<dbReference type="InterPro" id="IPR011712">
    <property type="entry name" value="Sig_transdc_His_kin_sub3_dim/P"/>
</dbReference>
<keyword evidence="12" id="KW-1185">Reference proteome</keyword>
<dbReference type="InterPro" id="IPR052162">
    <property type="entry name" value="Sensor_kinase/Photoreceptor"/>
</dbReference>
<gene>
    <name evidence="11" type="ORF">SAMN02745131_01341</name>
</gene>
<evidence type="ECO:0000313" key="12">
    <source>
        <dbReference type="Proteomes" id="UP000184048"/>
    </source>
</evidence>
<evidence type="ECO:0000256" key="3">
    <source>
        <dbReference type="ARBA" id="ARBA00022553"/>
    </source>
</evidence>
<dbReference type="OrthoDB" id="9811889at2"/>
<feature type="domain" description="PAC" evidence="10">
    <location>
        <begin position="346"/>
        <end position="394"/>
    </location>
</feature>
<dbReference type="SMART" id="SM00091">
    <property type="entry name" value="PAS"/>
    <property type="match status" value="4"/>
</dbReference>
<dbReference type="CDD" id="cd16917">
    <property type="entry name" value="HATPase_UhpB-NarQ-NarX-like"/>
    <property type="match status" value="1"/>
</dbReference>
<organism evidence="11 12">
    <name type="scientific">Flavisolibacter ginsengisoli DSM 18119</name>
    <dbReference type="NCBI Taxonomy" id="1121884"/>
    <lineage>
        <taxon>Bacteria</taxon>
        <taxon>Pseudomonadati</taxon>
        <taxon>Bacteroidota</taxon>
        <taxon>Chitinophagia</taxon>
        <taxon>Chitinophagales</taxon>
        <taxon>Chitinophagaceae</taxon>
        <taxon>Flavisolibacter</taxon>
    </lineage>
</organism>
<evidence type="ECO:0000259" key="8">
    <source>
        <dbReference type="PROSITE" id="PS50110"/>
    </source>
</evidence>